<dbReference type="Gene3D" id="3.90.70.10">
    <property type="entry name" value="Cysteine proteinases"/>
    <property type="match status" value="1"/>
</dbReference>
<organism evidence="2 3">
    <name type="scientific">Candidatus Woesebacteria bacterium CG22_combo_CG10-13_8_21_14_all_45_10</name>
    <dbReference type="NCBI Taxonomy" id="1975060"/>
    <lineage>
        <taxon>Bacteria</taxon>
        <taxon>Candidatus Woeseibacteriota</taxon>
    </lineage>
</organism>
<evidence type="ECO:0000259" key="1">
    <source>
        <dbReference type="Pfam" id="PF13529"/>
    </source>
</evidence>
<accession>A0A2H0BHX6</accession>
<evidence type="ECO:0000313" key="3">
    <source>
        <dbReference type="Proteomes" id="UP000230759"/>
    </source>
</evidence>
<dbReference type="EMBL" id="PCSV01000009">
    <property type="protein sequence ID" value="PIP57286.1"/>
    <property type="molecule type" value="Genomic_DNA"/>
</dbReference>
<dbReference type="Proteomes" id="UP000230759">
    <property type="component" value="Unassembled WGS sequence"/>
</dbReference>
<dbReference type="InterPro" id="IPR039564">
    <property type="entry name" value="Peptidase_C39-like"/>
</dbReference>
<dbReference type="SUPFAM" id="SSF54001">
    <property type="entry name" value="Cysteine proteinases"/>
    <property type="match status" value="1"/>
</dbReference>
<comment type="caution">
    <text evidence="2">The sequence shown here is derived from an EMBL/GenBank/DDBJ whole genome shotgun (WGS) entry which is preliminary data.</text>
</comment>
<reference evidence="2 3" key="1">
    <citation type="submission" date="2017-09" db="EMBL/GenBank/DDBJ databases">
        <title>Depth-based differentiation of microbial function through sediment-hosted aquifers and enrichment of novel symbionts in the deep terrestrial subsurface.</title>
        <authorList>
            <person name="Probst A.J."/>
            <person name="Ladd B."/>
            <person name="Jarett J.K."/>
            <person name="Geller-Mcgrath D.E."/>
            <person name="Sieber C.M."/>
            <person name="Emerson J.B."/>
            <person name="Anantharaman K."/>
            <person name="Thomas B.C."/>
            <person name="Malmstrom R."/>
            <person name="Stieglmeier M."/>
            <person name="Klingl A."/>
            <person name="Woyke T."/>
            <person name="Ryan C.M."/>
            <person name="Banfield J.F."/>
        </authorList>
    </citation>
    <scope>NUCLEOTIDE SEQUENCE [LARGE SCALE GENOMIC DNA]</scope>
    <source>
        <strain evidence="2">CG22_combo_CG10-13_8_21_14_all_45_10</strain>
    </source>
</reference>
<name>A0A2H0BHX6_9BACT</name>
<feature type="domain" description="Peptidase C39-like" evidence="1">
    <location>
        <begin position="13"/>
        <end position="124"/>
    </location>
</feature>
<evidence type="ECO:0000313" key="2">
    <source>
        <dbReference type="EMBL" id="PIP57286.1"/>
    </source>
</evidence>
<gene>
    <name evidence="2" type="ORF">COX04_00300</name>
</gene>
<dbReference type="Pfam" id="PF13529">
    <property type="entry name" value="Peptidase_C39_2"/>
    <property type="match status" value="1"/>
</dbReference>
<protein>
    <recommendedName>
        <fullName evidence="1">Peptidase C39-like domain-containing protein</fullName>
    </recommendedName>
</protein>
<dbReference type="InterPro" id="IPR038765">
    <property type="entry name" value="Papain-like_cys_pep_sf"/>
</dbReference>
<proteinExistence type="predicted"/>
<sequence>MVTAETWKKYHRFQRKPGWCGPAVIQIVLLKCGIKKTQKVIARAVYKEWWGTAQQMILAYLSKFFKIVNYKHGATFSDISFHLNKGNIVVLNWWDDLDENEQDGHYSIAARYDSKLGALTLVDPSNERPGIWTISGNEFREKWYDTLDVHDRTWVEGWMLWVDPKSIIV</sequence>
<dbReference type="AlphaFoldDB" id="A0A2H0BHX6"/>